<dbReference type="NCBIfam" id="NF041205">
    <property type="entry name" value="VdcD"/>
    <property type="match status" value="1"/>
</dbReference>
<evidence type="ECO:0000313" key="2">
    <source>
        <dbReference type="Proteomes" id="UP000820669"/>
    </source>
</evidence>
<dbReference type="EMBL" id="JAAXLA010000024">
    <property type="protein sequence ID" value="NMH98537.1"/>
    <property type="molecule type" value="Genomic_DNA"/>
</dbReference>
<gene>
    <name evidence="1" type="ORF">HF526_14660</name>
</gene>
<comment type="caution">
    <text evidence="1">The sequence shown here is derived from an EMBL/GenBank/DDBJ whole genome shotgun (WGS) entry which is preliminary data.</text>
</comment>
<keyword evidence="2" id="KW-1185">Reference proteome</keyword>
<dbReference type="RefSeq" id="WP_169381984.1">
    <property type="nucleotide sequence ID" value="NZ_JAAXLA010000024.1"/>
</dbReference>
<evidence type="ECO:0000313" key="1">
    <source>
        <dbReference type="EMBL" id="NMH98537.1"/>
    </source>
</evidence>
<organism evidence="1 2">
    <name type="scientific">Pseudonocardia acidicola</name>
    <dbReference type="NCBI Taxonomy" id="2724939"/>
    <lineage>
        <taxon>Bacteria</taxon>
        <taxon>Bacillati</taxon>
        <taxon>Actinomycetota</taxon>
        <taxon>Actinomycetes</taxon>
        <taxon>Pseudonocardiales</taxon>
        <taxon>Pseudonocardiaceae</taxon>
        <taxon>Pseudonocardia</taxon>
    </lineage>
</organism>
<protein>
    <submittedName>
        <fullName evidence="1">Phenolic acid decarboxylase subunit D</fullName>
    </submittedName>
</protein>
<reference evidence="1 2" key="1">
    <citation type="submission" date="2020-04" db="EMBL/GenBank/DDBJ databases">
        <authorList>
            <person name="Klaysubun C."/>
            <person name="Duangmal K."/>
            <person name="Lipun K."/>
        </authorList>
    </citation>
    <scope>NUCLEOTIDE SEQUENCE [LARGE SCALE GENOMIC DNA]</scope>
    <source>
        <strain evidence="1 2">K10HN5</strain>
    </source>
</reference>
<dbReference type="Pfam" id="PF26358">
    <property type="entry name" value="EcdD_BsdD_detox"/>
    <property type="match status" value="1"/>
</dbReference>
<sequence>MTKSDELPTICPRCDDHDIRVLTVSPVPGAWTMFSCHTCFYSWRSTEPSYATDPATYPEVFKIDPKTIPEMPVFPSIPEPRQQ</sequence>
<dbReference type="InterPro" id="IPR047707">
    <property type="entry name" value="VdcD-like"/>
</dbReference>
<accession>A0ABX1SCD3</accession>
<dbReference type="Proteomes" id="UP000820669">
    <property type="component" value="Unassembled WGS sequence"/>
</dbReference>
<name>A0ABX1SCD3_9PSEU</name>
<proteinExistence type="predicted"/>